<dbReference type="InterPro" id="IPR004358">
    <property type="entry name" value="Sig_transdc_His_kin-like_C"/>
</dbReference>
<dbReference type="Pfam" id="PF02518">
    <property type="entry name" value="HATPase_c"/>
    <property type="match status" value="1"/>
</dbReference>
<dbReference type="Gene3D" id="1.10.287.130">
    <property type="match status" value="1"/>
</dbReference>
<proteinExistence type="predicted"/>
<evidence type="ECO:0000259" key="10">
    <source>
        <dbReference type="PROSITE" id="PS50885"/>
    </source>
</evidence>
<keyword evidence="8" id="KW-0812">Transmembrane</keyword>
<dbReference type="Gene3D" id="3.30.565.10">
    <property type="entry name" value="Histidine kinase-like ATPase, C-terminal domain"/>
    <property type="match status" value="1"/>
</dbReference>
<dbReference type="PANTHER" id="PTHR43711:SF1">
    <property type="entry name" value="HISTIDINE KINASE 1"/>
    <property type="match status" value="1"/>
</dbReference>
<dbReference type="SMART" id="SM00387">
    <property type="entry name" value="HATPase_c"/>
    <property type="match status" value="1"/>
</dbReference>
<evidence type="ECO:0000256" key="7">
    <source>
        <dbReference type="ARBA" id="ARBA00023012"/>
    </source>
</evidence>
<keyword evidence="7" id="KW-0902">Two-component regulatory system</keyword>
<comment type="caution">
    <text evidence="11">The sequence shown here is derived from an EMBL/GenBank/DDBJ whole genome shotgun (WGS) entry which is preliminary data.</text>
</comment>
<feature type="domain" description="HAMP" evidence="10">
    <location>
        <begin position="195"/>
        <end position="247"/>
    </location>
</feature>
<name>A0A363UQ06_9GAMM</name>
<dbReference type="Gene3D" id="6.10.340.10">
    <property type="match status" value="1"/>
</dbReference>
<evidence type="ECO:0000256" key="3">
    <source>
        <dbReference type="ARBA" id="ARBA00012438"/>
    </source>
</evidence>
<dbReference type="CDD" id="cd00075">
    <property type="entry name" value="HATPase"/>
    <property type="match status" value="1"/>
</dbReference>
<keyword evidence="5" id="KW-0808">Transferase</keyword>
<dbReference type="InterPro" id="IPR003661">
    <property type="entry name" value="HisK_dim/P_dom"/>
</dbReference>
<evidence type="ECO:0000256" key="4">
    <source>
        <dbReference type="ARBA" id="ARBA00022553"/>
    </source>
</evidence>
<dbReference type="Pfam" id="PF00512">
    <property type="entry name" value="HisKA"/>
    <property type="match status" value="1"/>
</dbReference>
<dbReference type="InterPro" id="IPR003660">
    <property type="entry name" value="HAMP_dom"/>
</dbReference>
<evidence type="ECO:0000256" key="1">
    <source>
        <dbReference type="ARBA" id="ARBA00000085"/>
    </source>
</evidence>
<evidence type="ECO:0000256" key="2">
    <source>
        <dbReference type="ARBA" id="ARBA00004370"/>
    </source>
</evidence>
<dbReference type="EC" id="2.7.13.3" evidence="3"/>
<comment type="catalytic activity">
    <reaction evidence="1">
        <text>ATP + protein L-histidine = ADP + protein N-phospho-L-histidine.</text>
        <dbReference type="EC" id="2.7.13.3"/>
    </reaction>
</comment>
<dbReference type="PROSITE" id="PS50109">
    <property type="entry name" value="HIS_KIN"/>
    <property type="match status" value="1"/>
</dbReference>
<dbReference type="InterPro" id="IPR003594">
    <property type="entry name" value="HATPase_dom"/>
</dbReference>
<dbReference type="SUPFAM" id="SSF55874">
    <property type="entry name" value="ATPase domain of HSP90 chaperone/DNA topoisomerase II/histidine kinase"/>
    <property type="match status" value="1"/>
</dbReference>
<dbReference type="InterPro" id="IPR005467">
    <property type="entry name" value="His_kinase_dom"/>
</dbReference>
<dbReference type="SMART" id="SM00304">
    <property type="entry name" value="HAMP"/>
    <property type="match status" value="1"/>
</dbReference>
<dbReference type="InterPro" id="IPR036890">
    <property type="entry name" value="HATPase_C_sf"/>
</dbReference>
<dbReference type="OrthoDB" id="9804645at2"/>
<reference evidence="11 12" key="1">
    <citation type="submission" date="2018-05" db="EMBL/GenBank/DDBJ databases">
        <title>Abyssibacter profundi OUC007T gen. nov., sp. nov, a marine bacterium isolated from seawater of the Mariana Trench.</title>
        <authorList>
            <person name="Zhou S."/>
        </authorList>
    </citation>
    <scope>NUCLEOTIDE SEQUENCE [LARGE SCALE GENOMIC DNA]</scope>
    <source>
        <strain evidence="11 12">OUC007</strain>
    </source>
</reference>
<dbReference type="AlphaFoldDB" id="A0A363UQ06"/>
<dbReference type="RefSeq" id="WP_109718451.1">
    <property type="nucleotide sequence ID" value="NZ_QEQK01000001.1"/>
</dbReference>
<gene>
    <name evidence="11" type="ORF">DEH80_00175</name>
</gene>
<evidence type="ECO:0000256" key="6">
    <source>
        <dbReference type="ARBA" id="ARBA00022777"/>
    </source>
</evidence>
<keyword evidence="8" id="KW-1133">Transmembrane helix</keyword>
<dbReference type="SMART" id="SM00388">
    <property type="entry name" value="HisKA"/>
    <property type="match status" value="1"/>
</dbReference>
<dbReference type="Pfam" id="PF00672">
    <property type="entry name" value="HAMP"/>
    <property type="match status" value="1"/>
</dbReference>
<dbReference type="SUPFAM" id="SSF158472">
    <property type="entry name" value="HAMP domain-like"/>
    <property type="match status" value="1"/>
</dbReference>
<dbReference type="PRINTS" id="PR00344">
    <property type="entry name" value="BCTRLSENSOR"/>
</dbReference>
<dbReference type="EMBL" id="QEQK01000001">
    <property type="protein sequence ID" value="PWN57595.1"/>
    <property type="molecule type" value="Genomic_DNA"/>
</dbReference>
<dbReference type="PANTHER" id="PTHR43711">
    <property type="entry name" value="TWO-COMPONENT HISTIDINE KINASE"/>
    <property type="match status" value="1"/>
</dbReference>
<evidence type="ECO:0000256" key="8">
    <source>
        <dbReference type="SAM" id="Phobius"/>
    </source>
</evidence>
<dbReference type="CDD" id="cd06225">
    <property type="entry name" value="HAMP"/>
    <property type="match status" value="1"/>
</dbReference>
<comment type="subcellular location">
    <subcellularLocation>
        <location evidence="2">Membrane</location>
    </subcellularLocation>
</comment>
<protein>
    <recommendedName>
        <fullName evidence="3">histidine kinase</fullName>
        <ecNumber evidence="3">2.7.13.3</ecNumber>
    </recommendedName>
</protein>
<feature type="transmembrane region" description="Helical" evidence="8">
    <location>
        <begin position="175"/>
        <end position="198"/>
    </location>
</feature>
<dbReference type="InterPro" id="IPR050736">
    <property type="entry name" value="Sensor_HK_Regulatory"/>
</dbReference>
<keyword evidence="4" id="KW-0597">Phosphoprotein</keyword>
<evidence type="ECO:0000313" key="12">
    <source>
        <dbReference type="Proteomes" id="UP000251800"/>
    </source>
</evidence>
<dbReference type="GO" id="GO:0016020">
    <property type="term" value="C:membrane"/>
    <property type="evidence" value="ECO:0007669"/>
    <property type="project" value="UniProtKB-SubCell"/>
</dbReference>
<keyword evidence="6" id="KW-0418">Kinase</keyword>
<dbReference type="SUPFAM" id="SSF47384">
    <property type="entry name" value="Homodimeric domain of signal transducing histidine kinase"/>
    <property type="match status" value="1"/>
</dbReference>
<feature type="domain" description="Histidine kinase" evidence="9">
    <location>
        <begin position="255"/>
        <end position="472"/>
    </location>
</feature>
<sequence length="472" mass="51595">MIRFRPRSMLTLVATGYLLVAMPLMISIPVAYRSVGELTRQSQRLVADTASLVDLGAALGDQISSLDRAARQYAILQDPEGLTVVENRVDTVETTLDALGLFPDAVPMTPLLAIRQTVLSLPQRLEGGLPDAKPALADIGNLDLHRREVIQEINTYVDQEVRAVNQQADRARRQLALPTVALIPASIALAIIFTYLTVRPIRQFSLAIRRMGRGRLDQPVEVEGPAELVELGHQLDWMRQQLLAMEQEKDRFLQHMSHELKTPLASFVEGLALLREGVTGEPTPQQREVLDILSVSADQLKRLIENLLKFHAWADATQTPEMEPIRLRGLVDKVLMGHRLSARASQLKVLNETRDITIIGHVDSLQLAISNLVSNAIKYSPEAGEIIVRGDDSEDAWWLSVEDAGPGVAVAERDSIFEPFVQGSGSGHGPLAGSGIGLAVVATCMRRHGGIVHVDSSPNGGALFTLQAPKTL</sequence>
<evidence type="ECO:0000259" key="9">
    <source>
        <dbReference type="PROSITE" id="PS50109"/>
    </source>
</evidence>
<dbReference type="InterPro" id="IPR036097">
    <property type="entry name" value="HisK_dim/P_sf"/>
</dbReference>
<keyword evidence="12" id="KW-1185">Reference proteome</keyword>
<dbReference type="GO" id="GO:0000155">
    <property type="term" value="F:phosphorelay sensor kinase activity"/>
    <property type="evidence" value="ECO:0007669"/>
    <property type="project" value="InterPro"/>
</dbReference>
<evidence type="ECO:0000313" key="11">
    <source>
        <dbReference type="EMBL" id="PWN57595.1"/>
    </source>
</evidence>
<evidence type="ECO:0000256" key="5">
    <source>
        <dbReference type="ARBA" id="ARBA00022679"/>
    </source>
</evidence>
<dbReference type="PROSITE" id="PS50885">
    <property type="entry name" value="HAMP"/>
    <property type="match status" value="1"/>
</dbReference>
<accession>A0A363UQ06</accession>
<keyword evidence="8" id="KW-0472">Membrane</keyword>
<organism evidence="11 12">
    <name type="scientific">Abyssibacter profundi</name>
    <dbReference type="NCBI Taxonomy" id="2182787"/>
    <lineage>
        <taxon>Bacteria</taxon>
        <taxon>Pseudomonadati</taxon>
        <taxon>Pseudomonadota</taxon>
        <taxon>Gammaproteobacteria</taxon>
        <taxon>Chromatiales</taxon>
        <taxon>Oceanococcaceae</taxon>
        <taxon>Abyssibacter</taxon>
    </lineage>
</organism>
<dbReference type="CDD" id="cd00082">
    <property type="entry name" value="HisKA"/>
    <property type="match status" value="1"/>
</dbReference>
<dbReference type="Proteomes" id="UP000251800">
    <property type="component" value="Unassembled WGS sequence"/>
</dbReference>